<evidence type="ECO:0000256" key="6">
    <source>
        <dbReference type="SAM" id="MobiDB-lite"/>
    </source>
</evidence>
<dbReference type="Gene3D" id="3.40.1120.10">
    <property type="entry name" value="Ribosomal protein l15e"/>
    <property type="match status" value="1"/>
</dbReference>
<evidence type="ECO:0000256" key="5">
    <source>
        <dbReference type="HAMAP-Rule" id="MF_00256"/>
    </source>
</evidence>
<evidence type="ECO:0000256" key="3">
    <source>
        <dbReference type="ARBA" id="ARBA00023274"/>
    </source>
</evidence>
<dbReference type="FunFam" id="3.40.1120.10:FF:000002">
    <property type="entry name" value="50S ribosomal protein L15e"/>
    <property type="match status" value="1"/>
</dbReference>
<dbReference type="InterPro" id="IPR000439">
    <property type="entry name" value="Ribosomal_eL15"/>
</dbReference>
<feature type="compositionally biased region" description="Basic and acidic residues" evidence="6">
    <location>
        <begin position="168"/>
        <end position="184"/>
    </location>
</feature>
<dbReference type="Pfam" id="PF00827">
    <property type="entry name" value="Ribosomal_L15e"/>
    <property type="match status" value="1"/>
</dbReference>
<reference evidence="7" key="1">
    <citation type="submission" date="2016-12" db="EMBL/GenBank/DDBJ databases">
        <title>Discovery of methanogenic haloarchaea.</title>
        <authorList>
            <person name="Sorokin D.Y."/>
            <person name="Makarova K.S."/>
            <person name="Abbas B."/>
            <person name="Ferrer M."/>
            <person name="Golyshin P.N."/>
        </authorList>
    </citation>
    <scope>NUCLEOTIDE SEQUENCE [LARGE SCALE GENOMIC DNA]</scope>
    <source>
        <strain evidence="7">HMET1</strain>
    </source>
</reference>
<dbReference type="AlphaFoldDB" id="A0A1Q6DV39"/>
<sequence length="195" mass="22872">MKSMYSFIRDAWKQPKEGYMKELTWKRLEEWRDERVVKKIERPTRLDKARNLGYKAKQGFTVARARIRRGGRRKPRFKKGRKPSKMGVNRITPGKSLQRIAEERTSRRFPNLRTLDSYWVGEDGRNKWFEIILVDPHHGSIKNDPDINWICKDKHKKRAFRGLTPSGKEGRGLDNRGKGAEKVRPSLGSNEGRGK</sequence>
<comment type="similarity">
    <text evidence="1 5">Belongs to the eukaryotic ribosomal protein eL15 family.</text>
</comment>
<dbReference type="STRING" id="1903181.BTN85_0728"/>
<evidence type="ECO:0000313" key="8">
    <source>
        <dbReference type="Proteomes" id="UP000185744"/>
    </source>
</evidence>
<dbReference type="InterPro" id="IPR024794">
    <property type="entry name" value="Rbsml_eL15_core_dom_sf"/>
</dbReference>
<evidence type="ECO:0000256" key="4">
    <source>
        <dbReference type="ARBA" id="ARBA00035214"/>
    </source>
</evidence>
<feature type="compositionally biased region" description="Basic residues" evidence="6">
    <location>
        <begin position="71"/>
        <end position="84"/>
    </location>
</feature>
<dbReference type="InParanoid" id="A0A1Q6DV39"/>
<dbReference type="PANTHER" id="PTHR11847">
    <property type="entry name" value="RIBOSOMAL PROTEIN L15"/>
    <property type="match status" value="1"/>
</dbReference>
<accession>A0A1Q6DV39</accession>
<gene>
    <name evidence="5" type="primary">rpl15e</name>
    <name evidence="7" type="ORF">BTN85_0728</name>
</gene>
<comment type="caution">
    <text evidence="7">The sequence shown here is derived from an EMBL/GenBank/DDBJ whole genome shotgun (WGS) entry which is preliminary data.</text>
</comment>
<dbReference type="EMBL" id="MSDW01000001">
    <property type="protein sequence ID" value="OKY78241.1"/>
    <property type="molecule type" value="Genomic_DNA"/>
</dbReference>
<dbReference type="GO" id="GO:0022625">
    <property type="term" value="C:cytosolic large ribosomal subunit"/>
    <property type="evidence" value="ECO:0007669"/>
    <property type="project" value="TreeGrafter"/>
</dbReference>
<dbReference type="NCBIfam" id="NF003269">
    <property type="entry name" value="PRK04243.1"/>
    <property type="match status" value="1"/>
</dbReference>
<dbReference type="GO" id="GO:0003723">
    <property type="term" value="F:RNA binding"/>
    <property type="evidence" value="ECO:0007669"/>
    <property type="project" value="TreeGrafter"/>
</dbReference>
<dbReference type="PANTHER" id="PTHR11847:SF4">
    <property type="entry name" value="LARGE RIBOSOMAL SUBUNIT PROTEIN EL15"/>
    <property type="match status" value="1"/>
</dbReference>
<keyword evidence="2 5" id="KW-0689">Ribosomal protein</keyword>
<dbReference type="SMART" id="SM01384">
    <property type="entry name" value="Ribosomal_L15e"/>
    <property type="match status" value="1"/>
</dbReference>
<feature type="region of interest" description="Disordered" evidence="6">
    <location>
        <begin position="71"/>
        <end position="90"/>
    </location>
</feature>
<evidence type="ECO:0000256" key="2">
    <source>
        <dbReference type="ARBA" id="ARBA00022980"/>
    </source>
</evidence>
<organism evidence="7 8">
    <name type="scientific">Methanohalarchaeum thermophilum</name>
    <dbReference type="NCBI Taxonomy" id="1903181"/>
    <lineage>
        <taxon>Archaea</taxon>
        <taxon>Methanobacteriati</taxon>
        <taxon>Methanobacteriota</taxon>
        <taxon>Methanonatronarchaeia</taxon>
        <taxon>Methanonatronarchaeales</taxon>
        <taxon>Methanonatronarchaeaceae</taxon>
        <taxon>Candidatus Methanohalarchaeum</taxon>
    </lineage>
</organism>
<dbReference type="InterPro" id="IPR012678">
    <property type="entry name" value="Ribosomal_uL23/eL15/eS24_sf"/>
</dbReference>
<protein>
    <recommendedName>
        <fullName evidence="4 5">Large ribosomal subunit protein eL15</fullName>
    </recommendedName>
</protein>
<dbReference type="FunCoup" id="A0A1Q6DV39">
    <property type="interactions" value="150"/>
</dbReference>
<evidence type="ECO:0000256" key="1">
    <source>
        <dbReference type="ARBA" id="ARBA00006857"/>
    </source>
</evidence>
<keyword evidence="3 5" id="KW-0687">Ribonucleoprotein</keyword>
<evidence type="ECO:0000313" key="7">
    <source>
        <dbReference type="EMBL" id="OKY78241.1"/>
    </source>
</evidence>
<feature type="region of interest" description="Disordered" evidence="6">
    <location>
        <begin position="158"/>
        <end position="195"/>
    </location>
</feature>
<dbReference type="GO" id="GO:0002181">
    <property type="term" value="P:cytoplasmic translation"/>
    <property type="evidence" value="ECO:0007669"/>
    <property type="project" value="TreeGrafter"/>
</dbReference>
<proteinExistence type="inferred from homology"/>
<dbReference type="Proteomes" id="UP000185744">
    <property type="component" value="Unassembled WGS sequence"/>
</dbReference>
<name>A0A1Q6DV39_METT1</name>
<dbReference type="GO" id="GO:0003735">
    <property type="term" value="F:structural constituent of ribosome"/>
    <property type="evidence" value="ECO:0007669"/>
    <property type="project" value="InterPro"/>
</dbReference>
<keyword evidence="8" id="KW-1185">Reference proteome</keyword>
<dbReference type="SUPFAM" id="SSF54189">
    <property type="entry name" value="Ribosomal proteins S24e, L23 and L15e"/>
    <property type="match status" value="1"/>
</dbReference>
<dbReference type="HAMAP" id="MF_00256">
    <property type="entry name" value="Ribosomal_eL15"/>
    <property type="match status" value="1"/>
</dbReference>
<dbReference type="InterPro" id="IPR020926">
    <property type="entry name" value="Ribosomal_eL15_arc"/>
</dbReference>